<keyword evidence="3 9" id="KW-0028">Amino-acid biosynthesis</keyword>
<dbReference type="PANTHER" id="PTHR10640">
    <property type="entry name" value="METHYLTHIORIBULOSE-1-PHOSPHATE DEHYDRATASE"/>
    <property type="match status" value="1"/>
</dbReference>
<dbReference type="SUPFAM" id="SSF63748">
    <property type="entry name" value="Tudor/PWWP/MBT"/>
    <property type="match status" value="1"/>
</dbReference>
<dbReference type="InterPro" id="IPR036409">
    <property type="entry name" value="Aldolase_II/adducin_N_sf"/>
</dbReference>
<evidence type="ECO:0000256" key="6">
    <source>
        <dbReference type="ARBA" id="ARBA00023167"/>
    </source>
</evidence>
<keyword evidence="13" id="KW-1185">Reference proteome</keyword>
<evidence type="ECO:0000256" key="9">
    <source>
        <dbReference type="HAMAP-Rule" id="MF_03116"/>
    </source>
</evidence>
<dbReference type="Gene3D" id="2.30.30.140">
    <property type="match status" value="1"/>
</dbReference>
<comment type="pathway">
    <text evidence="9">Amino-acid biosynthesis; L-methionine biosynthesis via salvage pathway; L-methionine from S-methyl-5-thio-alpha-D-ribose 1-phosphate: step 2/6.</text>
</comment>
<dbReference type="Gene3D" id="3.40.225.10">
    <property type="entry name" value="Class II aldolase/adducin N-terminal domain"/>
    <property type="match status" value="1"/>
</dbReference>
<keyword evidence="7 9" id="KW-0456">Lyase</keyword>
<feature type="binding site" evidence="9">
    <location>
        <position position="363"/>
    </location>
    <ligand>
        <name>Zn(2+)</name>
        <dbReference type="ChEBI" id="CHEBI:29105"/>
    </ligand>
</feature>
<evidence type="ECO:0000256" key="10">
    <source>
        <dbReference type="SAM" id="MobiDB-lite"/>
    </source>
</evidence>
<comment type="function">
    <text evidence="8">Catalyzes the dehydration of methylthioribulose-1-phosphate (MTRu-1-P) into 2,3-diketo-5-methylthiopentyl-1-phosphate (DK-MTP-1-P). Functions in the methionine salvage pathway, which plays a key role in cancer, apoptosis, microbial proliferation and inflammation. May inhibit the CASP1-related inflammatory response (pyroptosis), the CASP9-dependent apoptotic pathway and the cytochrome c-dependent and APAF1-mediated cell death.</text>
</comment>
<feature type="binding site" evidence="9">
    <location>
        <position position="441"/>
    </location>
    <ligand>
        <name>Zn(2+)</name>
        <dbReference type="ChEBI" id="CHEBI:29105"/>
    </ligand>
</feature>
<dbReference type="Proteomes" id="UP000325440">
    <property type="component" value="Unassembled WGS sequence"/>
</dbReference>
<dbReference type="GO" id="GO:0008270">
    <property type="term" value="F:zinc ion binding"/>
    <property type="evidence" value="ECO:0007669"/>
    <property type="project" value="UniProtKB-UniRule"/>
</dbReference>
<dbReference type="SMART" id="SM01007">
    <property type="entry name" value="Aldolase_II"/>
    <property type="match status" value="1"/>
</dbReference>
<dbReference type="NCBIfam" id="TIGR03328">
    <property type="entry name" value="salvage_mtnB"/>
    <property type="match status" value="1"/>
</dbReference>
<evidence type="ECO:0000313" key="12">
    <source>
        <dbReference type="EMBL" id="VVC32689.1"/>
    </source>
</evidence>
<feature type="active site" description="Proton donor/acceptor" evidence="9">
    <location>
        <position position="385"/>
    </location>
</feature>
<feature type="compositionally biased region" description="Basic and acidic residues" evidence="10">
    <location>
        <begin position="1"/>
        <end position="10"/>
    </location>
</feature>
<comment type="subcellular location">
    <subcellularLocation>
        <location evidence="9">Cytoplasm</location>
    </subcellularLocation>
</comment>
<keyword evidence="2 9" id="KW-0963">Cytoplasm</keyword>
<dbReference type="InterPro" id="IPR001303">
    <property type="entry name" value="Aldolase_II/adducin_N"/>
</dbReference>
<evidence type="ECO:0000256" key="7">
    <source>
        <dbReference type="ARBA" id="ARBA00023239"/>
    </source>
</evidence>
<dbReference type="InterPro" id="IPR000313">
    <property type="entry name" value="PWWP_dom"/>
</dbReference>
<evidence type="ECO:0000256" key="3">
    <source>
        <dbReference type="ARBA" id="ARBA00022605"/>
    </source>
</evidence>
<dbReference type="EC" id="4.2.1.109" evidence="9"/>
<dbReference type="AlphaFoldDB" id="A0A5E4MKD3"/>
<dbReference type="Pfam" id="PF00855">
    <property type="entry name" value="PWWP"/>
    <property type="match status" value="1"/>
</dbReference>
<keyword evidence="5 9" id="KW-0862">Zinc</keyword>
<dbReference type="GO" id="GO:0046570">
    <property type="term" value="F:methylthioribulose 1-phosphate dehydratase activity"/>
    <property type="evidence" value="ECO:0007669"/>
    <property type="project" value="UniProtKB-UniRule"/>
</dbReference>
<comment type="similarity">
    <text evidence="9">Belongs to the aldolase class II family. MtnB subfamily.</text>
</comment>
<feature type="compositionally biased region" description="Low complexity" evidence="10">
    <location>
        <begin position="47"/>
        <end position="62"/>
    </location>
</feature>
<evidence type="ECO:0000256" key="1">
    <source>
        <dbReference type="ARBA" id="ARBA00006274"/>
    </source>
</evidence>
<dbReference type="OrthoDB" id="191080at2759"/>
<dbReference type="EMBL" id="CABPRJ010000958">
    <property type="protein sequence ID" value="VVC32689.1"/>
    <property type="molecule type" value="Genomic_DNA"/>
</dbReference>
<dbReference type="UniPathway" id="UPA00904">
    <property type="reaction ID" value="UER00875"/>
</dbReference>
<keyword evidence="6 9" id="KW-0486">Methionine biosynthesis</keyword>
<proteinExistence type="inferred from homology"/>
<dbReference type="InterPro" id="IPR027514">
    <property type="entry name" value="Salvage_MtnB_euk"/>
</dbReference>
<evidence type="ECO:0000256" key="5">
    <source>
        <dbReference type="ARBA" id="ARBA00022833"/>
    </source>
</evidence>
<evidence type="ECO:0000256" key="4">
    <source>
        <dbReference type="ARBA" id="ARBA00022723"/>
    </source>
</evidence>
<dbReference type="Pfam" id="PF00596">
    <property type="entry name" value="Aldolase_II"/>
    <property type="match status" value="1"/>
</dbReference>
<evidence type="ECO:0000256" key="8">
    <source>
        <dbReference type="ARBA" id="ARBA00060021"/>
    </source>
</evidence>
<feature type="compositionally biased region" description="Basic residues" evidence="10">
    <location>
        <begin position="11"/>
        <end position="20"/>
    </location>
</feature>
<dbReference type="PROSITE" id="PS50812">
    <property type="entry name" value="PWWP"/>
    <property type="match status" value="1"/>
</dbReference>
<gene>
    <name evidence="12" type="ORF">CINCED_3A008238</name>
</gene>
<comment type="cofactor">
    <cofactor evidence="9">
        <name>Zn(2+)</name>
        <dbReference type="ChEBI" id="CHEBI:29105"/>
    </cofactor>
    <text evidence="9">Binds 1 zinc ion per subunit.</text>
</comment>
<dbReference type="PANTHER" id="PTHR10640:SF7">
    <property type="entry name" value="METHYLTHIORIBULOSE-1-PHOSPHATE DEHYDRATASE"/>
    <property type="match status" value="1"/>
</dbReference>
<feature type="region of interest" description="Disordered" evidence="10">
    <location>
        <begin position="47"/>
        <end position="69"/>
    </location>
</feature>
<dbReference type="SUPFAM" id="SSF53639">
    <property type="entry name" value="AraD/HMP-PK domain-like"/>
    <property type="match status" value="1"/>
</dbReference>
<keyword evidence="4 9" id="KW-0479">Metal-binding</keyword>
<feature type="region of interest" description="Disordered" evidence="10">
    <location>
        <begin position="1"/>
        <end position="24"/>
    </location>
</feature>
<dbReference type="GO" id="GO:0019509">
    <property type="term" value="P:L-methionine salvage from methylthioadenosine"/>
    <property type="evidence" value="ECO:0007669"/>
    <property type="project" value="UniProtKB-UniRule"/>
</dbReference>
<evidence type="ECO:0000313" key="13">
    <source>
        <dbReference type="Proteomes" id="UP000325440"/>
    </source>
</evidence>
<organism evidence="12 13">
    <name type="scientific">Cinara cedri</name>
    <dbReference type="NCBI Taxonomy" id="506608"/>
    <lineage>
        <taxon>Eukaryota</taxon>
        <taxon>Metazoa</taxon>
        <taxon>Ecdysozoa</taxon>
        <taxon>Arthropoda</taxon>
        <taxon>Hexapoda</taxon>
        <taxon>Insecta</taxon>
        <taxon>Pterygota</taxon>
        <taxon>Neoptera</taxon>
        <taxon>Paraneoptera</taxon>
        <taxon>Hemiptera</taxon>
        <taxon>Sternorrhyncha</taxon>
        <taxon>Aphidomorpha</taxon>
        <taxon>Aphidoidea</taxon>
        <taxon>Aphididae</taxon>
        <taxon>Lachninae</taxon>
        <taxon>Cinara</taxon>
    </lineage>
</organism>
<reference evidence="12 13" key="1">
    <citation type="submission" date="2019-08" db="EMBL/GenBank/DDBJ databases">
        <authorList>
            <person name="Alioto T."/>
            <person name="Alioto T."/>
            <person name="Gomez Garrido J."/>
        </authorList>
    </citation>
    <scope>NUCLEOTIDE SEQUENCE [LARGE SCALE GENOMIC DNA]</scope>
</reference>
<sequence length="475" mass="54967">MKKNSGEQVKKSRYGRVSTKRKFDEECDNSLGRKTVIISTKKNKSKLPVSSVSSPASTSNNVHSNTRNNKVNEFNIGDIVWAKPGKYPVWPGIVISDPNFNIHYKEENNVTMLHIYYCNDAYKRNWIRINQIFEFVGKDSMLREFPKLTTHVTRSKIKSKWNRAVDEATYLTMINREDRIKAFFSNTFLHNIEMTNNAQNKKPSIEQSENDQLSAIYNQQPAIENQQATIENLPSTSCNLQINTNLFDDDFKQNITNHEVQYLNYKKEHPRVLIPELCRLFYLNGWVTGTGGGISIKYENHIYIAPSGVQKERIQPEDLFVQDIHGVDVELPPPEKNFSKSQCTPIFMCSYTLRDAGAVIHIHSLEVVKLCLLSPGKDIRINDLEIIKGIYNEEKGKYYDNDEEVVIPIIENSKYERDLVGTFKLALRKYPMTSAVIVRNHGMYVWGKDWQSAKTQCECYDYAFKVMIFKKLNRL</sequence>
<feature type="domain" description="PWWP" evidence="11">
    <location>
        <begin position="76"/>
        <end position="138"/>
    </location>
</feature>
<feature type="binding site" evidence="9">
    <location>
        <position position="361"/>
    </location>
    <ligand>
        <name>Zn(2+)</name>
        <dbReference type="ChEBI" id="CHEBI:29105"/>
    </ligand>
</feature>
<evidence type="ECO:0000256" key="2">
    <source>
        <dbReference type="ARBA" id="ARBA00022490"/>
    </source>
</evidence>
<protein>
    <recommendedName>
        <fullName evidence="9">Probable methylthioribulose-1-phosphate dehydratase</fullName>
        <shortName evidence="9">MTRu-1-P dehydratase</shortName>
        <ecNumber evidence="9">4.2.1.109</ecNumber>
    </recommendedName>
</protein>
<comment type="catalytic activity">
    <reaction evidence="9">
        <text>5-(methylsulfanyl)-D-ribulose 1-phosphate = 5-methylsulfanyl-2,3-dioxopentyl phosphate + H2O</text>
        <dbReference type="Rhea" id="RHEA:15549"/>
        <dbReference type="ChEBI" id="CHEBI:15377"/>
        <dbReference type="ChEBI" id="CHEBI:58548"/>
        <dbReference type="ChEBI" id="CHEBI:58828"/>
        <dbReference type="EC" id="4.2.1.109"/>
    </reaction>
</comment>
<dbReference type="GO" id="GO:0005737">
    <property type="term" value="C:cytoplasm"/>
    <property type="evidence" value="ECO:0007669"/>
    <property type="project" value="UniProtKB-SubCell"/>
</dbReference>
<feature type="binding site" evidence="9">
    <location>
        <position position="343"/>
    </location>
    <ligand>
        <name>substrate</name>
    </ligand>
</feature>
<accession>A0A5E4MKD3</accession>
<comment type="similarity">
    <text evidence="1">Belongs to the aldolase class II family. Adducin subfamily.</text>
</comment>
<evidence type="ECO:0000259" key="11">
    <source>
        <dbReference type="PROSITE" id="PS50812"/>
    </source>
</evidence>
<dbReference type="FunFam" id="3.40.225.10:FF:000003">
    <property type="entry name" value="Methylthioribulose-1-phosphate dehydratase"/>
    <property type="match status" value="1"/>
</dbReference>
<dbReference type="InterPro" id="IPR017714">
    <property type="entry name" value="MethylthioRu-1-P_deHdtase_MtnB"/>
</dbReference>
<name>A0A5E4MKD3_9HEMI</name>
<dbReference type="HAMAP" id="MF_03116">
    <property type="entry name" value="Salvage_MtnB_euk"/>
    <property type="match status" value="1"/>
</dbReference>